<gene>
    <name evidence="1" type="ORF">R3P38DRAFT_3195322</name>
</gene>
<comment type="caution">
    <text evidence="1">The sequence shown here is derived from an EMBL/GenBank/DDBJ whole genome shotgun (WGS) entry which is preliminary data.</text>
</comment>
<evidence type="ECO:0000313" key="2">
    <source>
        <dbReference type="Proteomes" id="UP001362999"/>
    </source>
</evidence>
<organism evidence="1 2">
    <name type="scientific">Favolaschia claudopus</name>
    <dbReference type="NCBI Taxonomy" id="2862362"/>
    <lineage>
        <taxon>Eukaryota</taxon>
        <taxon>Fungi</taxon>
        <taxon>Dikarya</taxon>
        <taxon>Basidiomycota</taxon>
        <taxon>Agaricomycotina</taxon>
        <taxon>Agaricomycetes</taxon>
        <taxon>Agaricomycetidae</taxon>
        <taxon>Agaricales</taxon>
        <taxon>Marasmiineae</taxon>
        <taxon>Mycenaceae</taxon>
        <taxon>Favolaschia</taxon>
    </lineage>
</organism>
<proteinExistence type="predicted"/>
<dbReference type="EMBL" id="JAWWNJ010000036">
    <property type="protein sequence ID" value="KAK7023277.1"/>
    <property type="molecule type" value="Genomic_DNA"/>
</dbReference>
<evidence type="ECO:0000313" key="1">
    <source>
        <dbReference type="EMBL" id="KAK7023277.1"/>
    </source>
</evidence>
<dbReference type="Proteomes" id="UP001362999">
    <property type="component" value="Unassembled WGS sequence"/>
</dbReference>
<keyword evidence="2" id="KW-1185">Reference proteome</keyword>
<dbReference type="AlphaFoldDB" id="A0AAW0BAK5"/>
<reference evidence="1 2" key="1">
    <citation type="journal article" date="2024" name="J Genomics">
        <title>Draft genome sequencing and assembly of Favolaschia claudopus CIRM-BRFM 2984 isolated from oak limbs.</title>
        <authorList>
            <person name="Navarro D."/>
            <person name="Drula E."/>
            <person name="Chaduli D."/>
            <person name="Cazenave R."/>
            <person name="Ahrendt S."/>
            <person name="Wang J."/>
            <person name="Lipzen A."/>
            <person name="Daum C."/>
            <person name="Barry K."/>
            <person name="Grigoriev I.V."/>
            <person name="Favel A."/>
            <person name="Rosso M.N."/>
            <person name="Martin F."/>
        </authorList>
    </citation>
    <scope>NUCLEOTIDE SEQUENCE [LARGE SCALE GENOMIC DNA]</scope>
    <source>
        <strain evidence="1 2">CIRM-BRFM 2984</strain>
    </source>
</reference>
<accession>A0AAW0BAK5</accession>
<sequence>MPPAGRPSTYGTPNRDSVLPPVPLRYFMPPFSPLQPDHPTCIRPPPTPFFIDPRLSSHWIFAPAPSRRPPLLTASVIRLFLLFLDDPFSLLHLRIPLLIFLPIPFMHSYLLTSVLNLPVLLVFSSSSACYPHMYLMPRGVILPTFPASFSHSHIPVSAPHYTYDWPSIRTYLLVPLSPTPTLALPLPVLRALVITLILTPHSRHPSRPTIISLRFRHLGPYLALLVLDAFFSTRTVPIRHILILLFDLVLYRRLSLAVPLFTFIVQPLIAPPVISAPPTPLLPDIATLSLEEPAAASQRFYAGGPGGAGQDRLG</sequence>
<protein>
    <submittedName>
        <fullName evidence="1">Uncharacterized protein</fullName>
    </submittedName>
</protein>
<name>A0AAW0BAK5_9AGAR</name>